<evidence type="ECO:0000256" key="4">
    <source>
        <dbReference type="ARBA" id="ARBA00022692"/>
    </source>
</evidence>
<feature type="binding site" evidence="12">
    <location>
        <position position="305"/>
    </location>
    <ligand>
        <name>L-glutamate</name>
        <dbReference type="ChEBI" id="CHEBI:29985"/>
    </ligand>
</feature>
<evidence type="ECO:0000256" key="10">
    <source>
        <dbReference type="ARBA" id="ARBA00023286"/>
    </source>
</evidence>
<gene>
    <name evidence="16" type="ORF">BaRGS_00020375</name>
</gene>
<dbReference type="Proteomes" id="UP001519460">
    <property type="component" value="Unassembled WGS sequence"/>
</dbReference>
<keyword evidence="10" id="KW-1071">Ligand-gated ion channel</keyword>
<dbReference type="InterPro" id="IPR019594">
    <property type="entry name" value="Glu/Gly-bd"/>
</dbReference>
<dbReference type="GO" id="GO:0034220">
    <property type="term" value="P:monoatomic ion transmembrane transport"/>
    <property type="evidence" value="ECO:0007669"/>
    <property type="project" value="UniProtKB-KW"/>
</dbReference>
<dbReference type="AlphaFoldDB" id="A0ABD0KMS4"/>
<keyword evidence="8" id="KW-0675">Receptor</keyword>
<dbReference type="GO" id="GO:0050906">
    <property type="term" value="P:detection of stimulus involved in sensory perception"/>
    <property type="evidence" value="ECO:0007669"/>
    <property type="project" value="UniProtKB-ARBA"/>
</dbReference>
<evidence type="ECO:0000256" key="13">
    <source>
        <dbReference type="SAM" id="Phobius"/>
    </source>
</evidence>
<dbReference type="Gene3D" id="3.40.190.10">
    <property type="entry name" value="Periplasmic binding protein-like II"/>
    <property type="match status" value="3"/>
</dbReference>
<name>A0ABD0KMS4_9CAEN</name>
<dbReference type="Pfam" id="PF00060">
    <property type="entry name" value="Lig_chan"/>
    <property type="match status" value="1"/>
</dbReference>
<evidence type="ECO:0000259" key="14">
    <source>
        <dbReference type="Pfam" id="PF00060"/>
    </source>
</evidence>
<dbReference type="Pfam" id="PF10613">
    <property type="entry name" value="Lig_chan-Glu_bd"/>
    <property type="match status" value="1"/>
</dbReference>
<dbReference type="GO" id="GO:0005886">
    <property type="term" value="C:plasma membrane"/>
    <property type="evidence" value="ECO:0007669"/>
    <property type="project" value="UniProtKB-SubCell"/>
</dbReference>
<keyword evidence="4 13" id="KW-0812">Transmembrane</keyword>
<protein>
    <recommendedName>
        <fullName evidence="18">Ionotropic glutamate receptor C-terminal domain-containing protein</fullName>
    </recommendedName>
</protein>
<evidence type="ECO:0000256" key="6">
    <source>
        <dbReference type="ARBA" id="ARBA00023065"/>
    </source>
</evidence>
<evidence type="ECO:0000256" key="7">
    <source>
        <dbReference type="ARBA" id="ARBA00023136"/>
    </source>
</evidence>
<evidence type="ECO:0000256" key="2">
    <source>
        <dbReference type="ARBA" id="ARBA00022448"/>
    </source>
</evidence>
<feature type="domain" description="Ionotropic glutamate receptor C-terminal" evidence="14">
    <location>
        <begin position="344"/>
        <end position="566"/>
    </location>
</feature>
<dbReference type="PRINTS" id="PR00177">
    <property type="entry name" value="NMDARECEPTOR"/>
</dbReference>
<comment type="caution">
    <text evidence="16">The sequence shown here is derived from an EMBL/GenBank/DDBJ whole genome shotgun (WGS) entry which is preliminary data.</text>
</comment>
<feature type="binding site" evidence="12">
    <location>
        <position position="298"/>
    </location>
    <ligand>
        <name>L-glutamate</name>
        <dbReference type="ChEBI" id="CHEBI:29985"/>
    </ligand>
</feature>
<evidence type="ECO:0008006" key="18">
    <source>
        <dbReference type="Google" id="ProtNLM"/>
    </source>
</evidence>
<evidence type="ECO:0000259" key="15">
    <source>
        <dbReference type="Pfam" id="PF10613"/>
    </source>
</evidence>
<keyword evidence="17" id="KW-1185">Reference proteome</keyword>
<evidence type="ECO:0000256" key="11">
    <source>
        <dbReference type="ARBA" id="ARBA00023303"/>
    </source>
</evidence>
<dbReference type="InterPro" id="IPR052192">
    <property type="entry name" value="Insect_Ionotropic_Sensory_Rcpt"/>
</dbReference>
<keyword evidence="6" id="KW-0406">Ion transport</keyword>
<keyword evidence="9" id="KW-0325">Glycoprotein</keyword>
<keyword evidence="3" id="KW-1003">Cell membrane</keyword>
<evidence type="ECO:0000313" key="17">
    <source>
        <dbReference type="Proteomes" id="UP001519460"/>
    </source>
</evidence>
<keyword evidence="7 13" id="KW-0472">Membrane</keyword>
<evidence type="ECO:0000256" key="12">
    <source>
        <dbReference type="PIRSR" id="PIRSR601508-1"/>
    </source>
</evidence>
<evidence type="ECO:0000256" key="5">
    <source>
        <dbReference type="ARBA" id="ARBA00022989"/>
    </source>
</evidence>
<evidence type="ECO:0000313" key="16">
    <source>
        <dbReference type="EMBL" id="KAK7488401.1"/>
    </source>
</evidence>
<feature type="domain" description="Ionotropic glutamate receptor L-glutamate and glycine-binding" evidence="15">
    <location>
        <begin position="228"/>
        <end position="327"/>
    </location>
</feature>
<proteinExistence type="predicted"/>
<evidence type="ECO:0000256" key="8">
    <source>
        <dbReference type="ARBA" id="ARBA00023170"/>
    </source>
</evidence>
<dbReference type="InterPro" id="IPR001508">
    <property type="entry name" value="Iono_Glu_rcpt_met"/>
</dbReference>
<feature type="transmembrane region" description="Helical" evidence="13">
    <location>
        <begin position="332"/>
        <end position="354"/>
    </location>
</feature>
<organism evidence="16 17">
    <name type="scientific">Batillaria attramentaria</name>
    <dbReference type="NCBI Taxonomy" id="370345"/>
    <lineage>
        <taxon>Eukaryota</taxon>
        <taxon>Metazoa</taxon>
        <taxon>Spiralia</taxon>
        <taxon>Lophotrochozoa</taxon>
        <taxon>Mollusca</taxon>
        <taxon>Gastropoda</taxon>
        <taxon>Caenogastropoda</taxon>
        <taxon>Sorbeoconcha</taxon>
        <taxon>Cerithioidea</taxon>
        <taxon>Batillariidae</taxon>
        <taxon>Batillaria</taxon>
    </lineage>
</organism>
<feature type="transmembrane region" description="Helical" evidence="13">
    <location>
        <begin position="374"/>
        <end position="396"/>
    </location>
</feature>
<accession>A0ABD0KMS4</accession>
<reference evidence="16 17" key="1">
    <citation type="journal article" date="2023" name="Sci. Data">
        <title>Genome assembly of the Korean intertidal mud-creeper Batillaria attramentaria.</title>
        <authorList>
            <person name="Patra A.K."/>
            <person name="Ho P.T."/>
            <person name="Jun S."/>
            <person name="Lee S.J."/>
            <person name="Kim Y."/>
            <person name="Won Y.J."/>
        </authorList>
    </citation>
    <scope>NUCLEOTIDE SEQUENCE [LARGE SCALE GENOMIC DNA]</scope>
    <source>
        <strain evidence="16">Wonlab-2016</strain>
    </source>
</reference>
<evidence type="ECO:0000256" key="3">
    <source>
        <dbReference type="ARBA" id="ARBA00022475"/>
    </source>
</evidence>
<dbReference type="PANTHER" id="PTHR42643">
    <property type="entry name" value="IONOTROPIC RECEPTOR 20A-RELATED"/>
    <property type="match status" value="1"/>
</dbReference>
<keyword evidence="2" id="KW-0813">Transport</keyword>
<evidence type="ECO:0000256" key="9">
    <source>
        <dbReference type="ARBA" id="ARBA00023180"/>
    </source>
</evidence>
<keyword evidence="11" id="KW-0407">Ion channel</keyword>
<dbReference type="EMBL" id="JACVVK020000151">
    <property type="protein sequence ID" value="KAK7488401.1"/>
    <property type="molecule type" value="Genomic_DNA"/>
</dbReference>
<keyword evidence="5 13" id="KW-1133">Transmembrane helix</keyword>
<sequence length="596" mass="66248">MADIVLSLVLQLGWREIIVVTEDGHSTGSSSLVQNLSKHGVQHVLVSGDEALSGQWLHRLVRTGEDSWRPLNIVLLCSLPCIQSAQQHASELELQYGTLSAFAMSSRWLLIPTVGDDLQLIPTRGDNLLDRLHLQNVTMDNVALVDQGIATKVCNSHHHFVLHTLMRTRQGRAWRPVNNVVTDSNSYNCGHCQSSTCSSSDDLGKLLFPNFSRGFHGRHIRVLAKGFTAALLSDTVNGRKTWTGVLADLLHVLSHTVNLTYDIVEPTEDVWGSGTAADADTGFYGHVIRHEVDLGLAPTELLPDRLKLMDFTHPVFYTSIVMVYRKQETRDLNMALVPFSNSVLVAIMGCLVTVTLSSEVPLRSRSGKVLLMSWWMFSLVMAAAYSSTLTAFLSVIKDRQLFSRLEDLVSKQHDYTWGTYGRSGLALTLQTSNVSMYRDLWAGIQRFTIRDPDVLSEDIGTLADKVCREKFVLLFYQLAASSMFPDDCHVTFVDVAMRQSLSSLVLPKGSALTQRVSDVIRALHSAGILSHWTTKWFPRVTRPSPPDPKVISLQHVQGVMLVVPVGVGLALMVLMVELLYDRRKQSGSATCEEENR</sequence>
<evidence type="ECO:0000256" key="1">
    <source>
        <dbReference type="ARBA" id="ARBA00004651"/>
    </source>
</evidence>
<dbReference type="PANTHER" id="PTHR42643:SF30">
    <property type="entry name" value="IONOTROPIC RECEPTOR 40A-RELATED"/>
    <property type="match status" value="1"/>
</dbReference>
<dbReference type="SUPFAM" id="SSF53850">
    <property type="entry name" value="Periplasmic binding protein-like II"/>
    <property type="match status" value="1"/>
</dbReference>
<feature type="transmembrane region" description="Helical" evidence="13">
    <location>
        <begin position="559"/>
        <end position="580"/>
    </location>
</feature>
<comment type="subcellular location">
    <subcellularLocation>
        <location evidence="1">Cell membrane</location>
        <topology evidence="1">Multi-pass membrane protein</topology>
    </subcellularLocation>
</comment>
<dbReference type="InterPro" id="IPR001320">
    <property type="entry name" value="Iontro_rcpt_C"/>
</dbReference>